<dbReference type="Proteomes" id="UP000759131">
    <property type="component" value="Unassembled WGS sequence"/>
</dbReference>
<dbReference type="EMBL" id="OC870567">
    <property type="protein sequence ID" value="CAD7635085.1"/>
    <property type="molecule type" value="Genomic_DNA"/>
</dbReference>
<dbReference type="AlphaFoldDB" id="A0A7R9Q764"/>
<gene>
    <name evidence="2" type="ORF">OSB1V03_LOCUS15477</name>
</gene>
<dbReference type="InterPro" id="IPR000082">
    <property type="entry name" value="SEA_dom"/>
</dbReference>
<feature type="domain" description="SEA" evidence="1">
    <location>
        <begin position="131"/>
        <end position="255"/>
    </location>
</feature>
<organism evidence="2">
    <name type="scientific">Medioppia subpectinata</name>
    <dbReference type="NCBI Taxonomy" id="1979941"/>
    <lineage>
        <taxon>Eukaryota</taxon>
        <taxon>Metazoa</taxon>
        <taxon>Ecdysozoa</taxon>
        <taxon>Arthropoda</taxon>
        <taxon>Chelicerata</taxon>
        <taxon>Arachnida</taxon>
        <taxon>Acari</taxon>
        <taxon>Acariformes</taxon>
        <taxon>Sarcoptiformes</taxon>
        <taxon>Oribatida</taxon>
        <taxon>Brachypylina</taxon>
        <taxon>Oppioidea</taxon>
        <taxon>Oppiidae</taxon>
        <taxon>Medioppia</taxon>
    </lineage>
</organism>
<dbReference type="PANTHER" id="PTHR46901">
    <property type="entry name" value="GH04942P"/>
    <property type="match status" value="1"/>
</dbReference>
<dbReference type="PANTHER" id="PTHR46901:SF2">
    <property type="entry name" value="GH04942P"/>
    <property type="match status" value="1"/>
</dbReference>
<evidence type="ECO:0000313" key="2">
    <source>
        <dbReference type="EMBL" id="CAD7635085.1"/>
    </source>
</evidence>
<dbReference type="EMBL" id="CAJPIZ010015992">
    <property type="protein sequence ID" value="CAG2115515.1"/>
    <property type="molecule type" value="Genomic_DNA"/>
</dbReference>
<reference evidence="2" key="1">
    <citation type="submission" date="2020-11" db="EMBL/GenBank/DDBJ databases">
        <authorList>
            <person name="Tran Van P."/>
        </authorList>
    </citation>
    <scope>NUCLEOTIDE SEQUENCE</scope>
</reference>
<dbReference type="PROSITE" id="PS50024">
    <property type="entry name" value="SEA"/>
    <property type="match status" value="1"/>
</dbReference>
<evidence type="ECO:0000259" key="1">
    <source>
        <dbReference type="PROSITE" id="PS50024"/>
    </source>
</evidence>
<protein>
    <recommendedName>
        <fullName evidence="1">SEA domain-containing protein</fullName>
    </recommendedName>
</protein>
<sequence length="387" mass="44134">MSAWRENGITTLRFFRKRITGDNKDFQFTDTNCPYLIFPVMGGVFNAVNKRIRKHETTPIISDRKVCISSCKTTTTVTTAPVVTTAKPDTEQPIKVIDKSRPKDTDTSVLVPTTPISLSTQTPNDLNIKEKEDINDVSFRIELKFPGMWKQSLSNKYSDNYKTLVSNIKQQMHSELSKKYPTFSKLDVKEVSGHDTDVNDAIASIDLDVQPNNNQNENTKTHSILSTVLNAIISDEMLGDLRVDPKYLIIDNKDYADVSARSGYSYDNYGASDETDTPLNINGQSLGRSEKMTNGQNKQFYKNISEKMPQKYISATLERQPVRSQRELTASAYATHDRKEAYNRHFNQPSFSPSLQPDFYFMPHQRRYSGEVVRVFVDYNNPQFTPK</sequence>
<dbReference type="OrthoDB" id="188511at2759"/>
<evidence type="ECO:0000313" key="3">
    <source>
        <dbReference type="Proteomes" id="UP000759131"/>
    </source>
</evidence>
<accession>A0A7R9Q764</accession>
<proteinExistence type="predicted"/>
<keyword evidence="3" id="KW-1185">Reference proteome</keyword>
<name>A0A7R9Q764_9ACAR</name>